<dbReference type="GeneID" id="6165089"/>
<evidence type="ECO:0000256" key="9">
    <source>
        <dbReference type="ARBA" id="ARBA00068671"/>
    </source>
</evidence>
<feature type="transmembrane region" description="Helical" evidence="10">
    <location>
        <begin position="507"/>
        <end position="530"/>
    </location>
</feature>
<keyword evidence="4 10" id="KW-0812">Transmembrane</keyword>
<feature type="transmembrane region" description="Helical" evidence="10">
    <location>
        <begin position="550"/>
        <end position="569"/>
    </location>
</feature>
<comment type="function">
    <text evidence="8">Component of the A-type ATP synthase that produces ATP from ADP in the presence of a proton gradient across the membrane.</text>
</comment>
<evidence type="ECO:0000256" key="2">
    <source>
        <dbReference type="ARBA" id="ARBA00009904"/>
    </source>
</evidence>
<organism evidence="11 12">
    <name type="scientific">Pyrobaculum neutrophilum (strain DSM 2338 / JCM 9278 / NBRC 100436 / V24Sta)</name>
    <name type="common">Thermoproteus neutrophilus</name>
    <dbReference type="NCBI Taxonomy" id="444157"/>
    <lineage>
        <taxon>Archaea</taxon>
        <taxon>Thermoproteota</taxon>
        <taxon>Thermoprotei</taxon>
        <taxon>Thermoproteales</taxon>
        <taxon>Thermoproteaceae</taxon>
        <taxon>Pyrobaculum</taxon>
    </lineage>
</organism>
<keyword evidence="3 10" id="KW-0813">Transport</keyword>
<dbReference type="InterPro" id="IPR002490">
    <property type="entry name" value="V-ATPase_116kDa_su"/>
</dbReference>
<dbReference type="GO" id="GO:0046961">
    <property type="term" value="F:proton-transporting ATPase activity, rotational mechanism"/>
    <property type="evidence" value="ECO:0007669"/>
    <property type="project" value="InterPro"/>
</dbReference>
<keyword evidence="12" id="KW-1185">Reference proteome</keyword>
<evidence type="ECO:0000256" key="8">
    <source>
        <dbReference type="ARBA" id="ARBA00059506"/>
    </source>
</evidence>
<dbReference type="GO" id="GO:0051117">
    <property type="term" value="F:ATPase binding"/>
    <property type="evidence" value="ECO:0007669"/>
    <property type="project" value="TreeGrafter"/>
</dbReference>
<sequence>MPFEKIALFKIGAPPLALFEITYALGRLGVAVFEERPQVFAPAPPLPIEEDLRQLGGWLELLGGGRGGVEVPRDRLLHELLRDALGAVERCTQAYRRGDQVVETVSKREVMECLKSAGWDIDAVATLYRHAAWTAEMYNRCAYSEGRETGQYFTSLERELAAQEAERRRLEMIYKFLSELPPGGLKVPRGYQVVLNPIHRVEAPHERVRIGDLDVYITVEGQDYGGVAVPREYLLDPQLARRLVADALASADRALAKLRERLAYLRSQYEKFSAFGDYNWGRDAATVAFYVRERDLKAVDEAIAKVLARFYTATSFAYRLEVSTKFIYTAEAPRAERWPKPIQAFTTLVYMVGPPGPEEISPVPLVALLFPVFFGWMFGDVGHGLLIAAVALLLHKLGKRDWAYIWGAAAASSIAFGLYYGEVFGLPLWGAERAEHPIAEGLAAAAVFGFLVVLVAFLLKILNLLLLGERFMALGPYAGLLALYVSIGAAFLKLFNVADALSGRPGAWLLAGLIDAAPHIALFSAVWLAASMTYAIRRYRAKPSEVLGELPLAFIETFIGATANLFSFMRLEIIHVIHATLTHLTLRAASLPGGIAITILLQLLVVLGEGFLTTIQSLRLVYYETLTKFYHGTGRIFKPDKIEEK</sequence>
<evidence type="ECO:0000313" key="12">
    <source>
        <dbReference type="Proteomes" id="UP000001694"/>
    </source>
</evidence>
<feature type="transmembrane region" description="Helical" evidence="10">
    <location>
        <begin position="402"/>
        <end position="421"/>
    </location>
</feature>
<evidence type="ECO:0000313" key="11">
    <source>
        <dbReference type="EMBL" id="ACB39692.1"/>
    </source>
</evidence>
<evidence type="ECO:0000256" key="3">
    <source>
        <dbReference type="ARBA" id="ARBA00022448"/>
    </source>
</evidence>
<dbReference type="PANTHER" id="PTHR11629:SF63">
    <property type="entry name" value="V-TYPE PROTON ATPASE SUBUNIT A"/>
    <property type="match status" value="1"/>
</dbReference>
<evidence type="ECO:0000256" key="10">
    <source>
        <dbReference type="RuleBase" id="RU361189"/>
    </source>
</evidence>
<reference evidence="11" key="1">
    <citation type="submission" date="2008-03" db="EMBL/GenBank/DDBJ databases">
        <title>Complete sequence of Thermoproteus neutrophilus V24Sta.</title>
        <authorList>
            <consortium name="US DOE Joint Genome Institute"/>
            <person name="Copeland A."/>
            <person name="Lucas S."/>
            <person name="Lapidus A."/>
            <person name="Glavina del Rio T."/>
            <person name="Dalin E."/>
            <person name="Tice H."/>
            <person name="Bruce D."/>
            <person name="Goodwin L."/>
            <person name="Pitluck S."/>
            <person name="Sims D."/>
            <person name="Brettin T."/>
            <person name="Detter J.C."/>
            <person name="Han C."/>
            <person name="Kuske C.R."/>
            <person name="Schmutz J."/>
            <person name="Larimer F."/>
            <person name="Land M."/>
            <person name="Hauser L."/>
            <person name="Kyrpides N."/>
            <person name="Mikhailova N."/>
            <person name="Biddle J.F."/>
            <person name="Zhang Z."/>
            <person name="Fitz-Gibbon S.T."/>
            <person name="Lowe T.M."/>
            <person name="Saltikov C."/>
            <person name="House C.H."/>
            <person name="Richardson P."/>
        </authorList>
    </citation>
    <scope>NUCLEOTIDE SEQUENCE [LARGE SCALE GENOMIC DNA]</scope>
    <source>
        <strain evidence="11">V24Sta</strain>
    </source>
</reference>
<evidence type="ECO:0000256" key="6">
    <source>
        <dbReference type="ARBA" id="ARBA00023065"/>
    </source>
</evidence>
<dbReference type="GO" id="GO:0007035">
    <property type="term" value="P:vacuolar acidification"/>
    <property type="evidence" value="ECO:0007669"/>
    <property type="project" value="TreeGrafter"/>
</dbReference>
<evidence type="ECO:0000256" key="5">
    <source>
        <dbReference type="ARBA" id="ARBA00022989"/>
    </source>
</evidence>
<keyword evidence="6 10" id="KW-0406">Ion transport</keyword>
<gene>
    <name evidence="11" type="ordered locus">Tneu_0753</name>
</gene>
<feature type="transmembrane region" description="Helical" evidence="10">
    <location>
        <begin position="368"/>
        <end position="395"/>
    </location>
</feature>
<evidence type="ECO:0000256" key="7">
    <source>
        <dbReference type="ARBA" id="ARBA00023136"/>
    </source>
</evidence>
<dbReference type="PANTHER" id="PTHR11629">
    <property type="entry name" value="VACUOLAR PROTON ATPASES"/>
    <property type="match status" value="1"/>
</dbReference>
<dbReference type="AlphaFoldDB" id="B1YD29"/>
<evidence type="ECO:0000256" key="1">
    <source>
        <dbReference type="ARBA" id="ARBA00004141"/>
    </source>
</evidence>
<dbReference type="Pfam" id="PF01496">
    <property type="entry name" value="V_ATPase_I"/>
    <property type="match status" value="1"/>
</dbReference>
<comment type="subcellular location">
    <subcellularLocation>
        <location evidence="1">Membrane</location>
        <topology evidence="1">Multi-pass membrane protein</topology>
    </subcellularLocation>
</comment>
<dbReference type="Proteomes" id="UP000001694">
    <property type="component" value="Chromosome"/>
</dbReference>
<protein>
    <recommendedName>
        <fullName evidence="9 10">A-type ATP synthase subunit I</fullName>
    </recommendedName>
</protein>
<dbReference type="EMBL" id="CP001014">
    <property type="protein sequence ID" value="ACB39692.1"/>
    <property type="molecule type" value="Genomic_DNA"/>
</dbReference>
<name>B1YD29_PYRNV</name>
<feature type="transmembrane region" description="Helical" evidence="10">
    <location>
        <begin position="441"/>
        <end position="462"/>
    </location>
</feature>
<accession>B1YD29</accession>
<dbReference type="HOGENOM" id="CLU_020397_0_0_2"/>
<keyword evidence="5 10" id="KW-1133">Transmembrane helix</keyword>
<dbReference type="GO" id="GO:0016471">
    <property type="term" value="C:vacuolar proton-transporting V-type ATPase complex"/>
    <property type="evidence" value="ECO:0007669"/>
    <property type="project" value="TreeGrafter"/>
</dbReference>
<dbReference type="RefSeq" id="WP_012350112.1">
    <property type="nucleotide sequence ID" value="NC_010525.1"/>
</dbReference>
<comment type="similarity">
    <text evidence="2 10">Belongs to the V-ATPase 116 kDa subunit family.</text>
</comment>
<evidence type="ECO:0000256" key="4">
    <source>
        <dbReference type="ARBA" id="ARBA00022692"/>
    </source>
</evidence>
<feature type="transmembrane region" description="Helical" evidence="10">
    <location>
        <begin position="474"/>
        <end position="495"/>
    </location>
</feature>
<dbReference type="STRING" id="444157.Tneu_0753"/>
<feature type="transmembrane region" description="Helical" evidence="10">
    <location>
        <begin position="589"/>
        <end position="612"/>
    </location>
</feature>
<dbReference type="GO" id="GO:0033179">
    <property type="term" value="C:proton-transporting V-type ATPase, V0 domain"/>
    <property type="evidence" value="ECO:0007669"/>
    <property type="project" value="InterPro"/>
</dbReference>
<proteinExistence type="inferred from homology"/>
<dbReference type="KEGG" id="tne:Tneu_0753"/>
<keyword evidence="7 10" id="KW-0472">Membrane</keyword>
<dbReference type="eggNOG" id="arCOG04138">
    <property type="taxonomic scope" value="Archaea"/>
</dbReference>
<dbReference type="OrthoDB" id="85892at2157"/>